<sequence>MPYGTPEALVAACEPLAAHINRTWPGVFFVPAPTGAAGPEDHASWWSWFKLHYDTSPAGGHTILGSWLLDGKALANDRNATARAVGRFIGGEGKGALLNFVGGKGVMEAKPRGGGTAVLPAWRKAYLHPITGVGFPPLDSSAKAAAVSTLRDRVAALRELAPDMGAYVNEANPYEPDWQHAFWGANYARLRSIKRSVDPDDVLWCHPCVGNEDWKEVDGQLCRV</sequence>
<gene>
    <name evidence="2" type="ORF">MAPG_02197</name>
</gene>
<dbReference type="Proteomes" id="UP000011715">
    <property type="component" value="Unassembled WGS sequence"/>
</dbReference>
<reference evidence="3" key="5">
    <citation type="submission" date="2015-06" db="UniProtKB">
        <authorList>
            <consortium name="EnsemblFungi"/>
        </authorList>
    </citation>
    <scope>IDENTIFICATION</scope>
    <source>
        <strain evidence="3">ATCC 64411</strain>
    </source>
</reference>
<reference evidence="4" key="2">
    <citation type="submission" date="2010-05" db="EMBL/GenBank/DDBJ databases">
        <title>The genome sequence of Magnaporthe poae strain ATCC 64411.</title>
        <authorList>
            <person name="Ma L.-J."/>
            <person name="Dead R."/>
            <person name="Young S."/>
            <person name="Zeng Q."/>
            <person name="Koehrsen M."/>
            <person name="Alvarado L."/>
            <person name="Berlin A."/>
            <person name="Chapman S.B."/>
            <person name="Chen Z."/>
            <person name="Freedman E."/>
            <person name="Gellesch M."/>
            <person name="Goldberg J."/>
            <person name="Griggs A."/>
            <person name="Gujja S."/>
            <person name="Heilman E.R."/>
            <person name="Heiman D."/>
            <person name="Hepburn T."/>
            <person name="Howarth C."/>
            <person name="Jen D."/>
            <person name="Larson L."/>
            <person name="Mehta T."/>
            <person name="Neiman D."/>
            <person name="Pearson M."/>
            <person name="Roberts A."/>
            <person name="Saif S."/>
            <person name="Shea T."/>
            <person name="Shenoy N."/>
            <person name="Sisk P."/>
            <person name="Stolte C."/>
            <person name="Sykes S."/>
            <person name="Walk T."/>
            <person name="White J."/>
            <person name="Yandava C."/>
            <person name="Haas B."/>
            <person name="Nusbaum C."/>
            <person name="Birren B."/>
        </authorList>
    </citation>
    <scope>NUCLEOTIDE SEQUENCE [LARGE SCALE GENOMIC DNA]</scope>
    <source>
        <strain evidence="4">ATCC 64411 / 73-15</strain>
    </source>
</reference>
<evidence type="ECO:0000313" key="4">
    <source>
        <dbReference type="Proteomes" id="UP000011715"/>
    </source>
</evidence>
<dbReference type="VEuPathDB" id="FungiDB:MAPG_02197"/>
<proteinExistence type="predicted"/>
<dbReference type="GO" id="GO:0016491">
    <property type="term" value="F:oxidoreductase activity"/>
    <property type="evidence" value="ECO:0007669"/>
    <property type="project" value="InterPro"/>
</dbReference>
<dbReference type="InterPro" id="IPR012951">
    <property type="entry name" value="BBE"/>
</dbReference>
<dbReference type="STRING" id="644358.A0A0C4DQQ1"/>
<dbReference type="EMBL" id="GL876967">
    <property type="protein sequence ID" value="KLU83132.1"/>
    <property type="molecule type" value="Genomic_DNA"/>
</dbReference>
<dbReference type="AlphaFoldDB" id="A0A0C4DQQ1"/>
<dbReference type="OrthoDB" id="9983560at2759"/>
<organism evidence="3 4">
    <name type="scientific">Magnaporthiopsis poae (strain ATCC 64411 / 73-15)</name>
    <name type="common">Kentucky bluegrass fungus</name>
    <name type="synonym">Magnaporthe poae</name>
    <dbReference type="NCBI Taxonomy" id="644358"/>
    <lineage>
        <taxon>Eukaryota</taxon>
        <taxon>Fungi</taxon>
        <taxon>Dikarya</taxon>
        <taxon>Ascomycota</taxon>
        <taxon>Pezizomycotina</taxon>
        <taxon>Sordariomycetes</taxon>
        <taxon>Sordariomycetidae</taxon>
        <taxon>Magnaporthales</taxon>
        <taxon>Magnaporthaceae</taxon>
        <taxon>Magnaporthiopsis</taxon>
    </lineage>
</organism>
<protein>
    <submittedName>
        <fullName evidence="2">Isoamyl alcohol oxidase</fullName>
    </submittedName>
</protein>
<dbReference type="eggNOG" id="ENOG502QQWK">
    <property type="taxonomic scope" value="Eukaryota"/>
</dbReference>
<evidence type="ECO:0000313" key="2">
    <source>
        <dbReference type="EMBL" id="KLU83132.1"/>
    </source>
</evidence>
<reference evidence="2" key="1">
    <citation type="submission" date="2010-05" db="EMBL/GenBank/DDBJ databases">
        <title>The Genome Sequence of Magnaporthe poae strain ATCC 64411.</title>
        <authorList>
            <consortium name="The Broad Institute Genome Sequencing Platform"/>
            <consortium name="Broad Institute Genome Sequencing Center for Infectious Disease"/>
            <person name="Ma L.-J."/>
            <person name="Dead R."/>
            <person name="Young S."/>
            <person name="Zeng Q."/>
            <person name="Koehrsen M."/>
            <person name="Alvarado L."/>
            <person name="Berlin A."/>
            <person name="Chapman S.B."/>
            <person name="Chen Z."/>
            <person name="Freedman E."/>
            <person name="Gellesch M."/>
            <person name="Goldberg J."/>
            <person name="Griggs A."/>
            <person name="Gujja S."/>
            <person name="Heilman E.R."/>
            <person name="Heiman D."/>
            <person name="Hepburn T."/>
            <person name="Howarth C."/>
            <person name="Jen D."/>
            <person name="Larson L."/>
            <person name="Mehta T."/>
            <person name="Neiman D."/>
            <person name="Pearson M."/>
            <person name="Roberts A."/>
            <person name="Saif S."/>
            <person name="Shea T."/>
            <person name="Shenoy N."/>
            <person name="Sisk P."/>
            <person name="Stolte C."/>
            <person name="Sykes S."/>
            <person name="Walk T."/>
            <person name="White J."/>
            <person name="Yandava C."/>
            <person name="Haas B."/>
            <person name="Nusbaum C."/>
            <person name="Birren B."/>
        </authorList>
    </citation>
    <scope>NUCLEOTIDE SEQUENCE</scope>
    <source>
        <strain evidence="2">ATCC 64411</strain>
    </source>
</reference>
<dbReference type="EMBL" id="ADBL01000559">
    <property type="status" value="NOT_ANNOTATED_CDS"/>
    <property type="molecule type" value="Genomic_DNA"/>
</dbReference>
<dbReference type="InterPro" id="IPR016169">
    <property type="entry name" value="FAD-bd_PCMH_sub2"/>
</dbReference>
<dbReference type="Pfam" id="PF08031">
    <property type="entry name" value="BBE"/>
    <property type="match status" value="1"/>
</dbReference>
<dbReference type="GO" id="GO:0050660">
    <property type="term" value="F:flavin adenine dinucleotide binding"/>
    <property type="evidence" value="ECO:0007669"/>
    <property type="project" value="InterPro"/>
</dbReference>
<dbReference type="OMA" id="AHINRTW"/>
<dbReference type="Gene3D" id="3.30.465.10">
    <property type="match status" value="1"/>
</dbReference>
<evidence type="ECO:0000313" key="3">
    <source>
        <dbReference type="EnsemblFungi" id="MAPG_02197T0"/>
    </source>
</evidence>
<dbReference type="Gene3D" id="3.40.462.20">
    <property type="match status" value="1"/>
</dbReference>
<accession>A0A0C4DQQ1</accession>
<evidence type="ECO:0000259" key="1">
    <source>
        <dbReference type="Pfam" id="PF08031"/>
    </source>
</evidence>
<keyword evidence="4" id="KW-1185">Reference proteome</keyword>
<reference evidence="3" key="4">
    <citation type="journal article" date="2015" name="G3 (Bethesda)">
        <title>Genome sequences of three phytopathogenic species of the Magnaporthaceae family of fungi.</title>
        <authorList>
            <person name="Okagaki L.H."/>
            <person name="Nunes C.C."/>
            <person name="Sailsbery J."/>
            <person name="Clay B."/>
            <person name="Brown D."/>
            <person name="John T."/>
            <person name="Oh Y."/>
            <person name="Young N."/>
            <person name="Fitzgerald M."/>
            <person name="Haas B.J."/>
            <person name="Zeng Q."/>
            <person name="Young S."/>
            <person name="Adiconis X."/>
            <person name="Fan L."/>
            <person name="Levin J.Z."/>
            <person name="Mitchell T.K."/>
            <person name="Okubara P.A."/>
            <person name="Farman M.L."/>
            <person name="Kohn L.M."/>
            <person name="Birren B."/>
            <person name="Ma L.-J."/>
            <person name="Dean R.A."/>
        </authorList>
    </citation>
    <scope>NUCLEOTIDE SEQUENCE</scope>
    <source>
        <strain evidence="3">ATCC 64411 / 73-15</strain>
    </source>
</reference>
<dbReference type="EnsemblFungi" id="MAPG_02197T0">
    <property type="protein sequence ID" value="MAPG_02197T0"/>
    <property type="gene ID" value="MAPG_02197"/>
</dbReference>
<feature type="domain" description="Berberine/berberine-like" evidence="1">
    <location>
        <begin position="166"/>
        <end position="206"/>
    </location>
</feature>
<name>A0A0C4DQQ1_MAGP6</name>
<reference evidence="2" key="3">
    <citation type="submission" date="2011-03" db="EMBL/GenBank/DDBJ databases">
        <title>Annotation of Magnaporthe poae ATCC 64411.</title>
        <authorList>
            <person name="Ma L.-J."/>
            <person name="Dead R."/>
            <person name="Young S.K."/>
            <person name="Zeng Q."/>
            <person name="Gargeya S."/>
            <person name="Fitzgerald M."/>
            <person name="Haas B."/>
            <person name="Abouelleil A."/>
            <person name="Alvarado L."/>
            <person name="Arachchi H.M."/>
            <person name="Berlin A."/>
            <person name="Brown A."/>
            <person name="Chapman S.B."/>
            <person name="Chen Z."/>
            <person name="Dunbar C."/>
            <person name="Freedman E."/>
            <person name="Gearin G."/>
            <person name="Gellesch M."/>
            <person name="Goldberg J."/>
            <person name="Griggs A."/>
            <person name="Gujja S."/>
            <person name="Heiman D."/>
            <person name="Howarth C."/>
            <person name="Larson L."/>
            <person name="Lui A."/>
            <person name="MacDonald P.J.P."/>
            <person name="Mehta T."/>
            <person name="Montmayeur A."/>
            <person name="Murphy C."/>
            <person name="Neiman D."/>
            <person name="Pearson M."/>
            <person name="Priest M."/>
            <person name="Roberts A."/>
            <person name="Saif S."/>
            <person name="Shea T."/>
            <person name="Shenoy N."/>
            <person name="Sisk P."/>
            <person name="Stolte C."/>
            <person name="Sykes S."/>
            <person name="Yandava C."/>
            <person name="Wortman J."/>
            <person name="Nusbaum C."/>
            <person name="Birren B."/>
        </authorList>
    </citation>
    <scope>NUCLEOTIDE SEQUENCE</scope>
    <source>
        <strain evidence="2">ATCC 64411</strain>
    </source>
</reference>